<name>A0A1A7VSU3_PLAKH</name>
<evidence type="ECO:0000256" key="4">
    <source>
        <dbReference type="SAM" id="MobiDB-lite"/>
    </source>
</evidence>
<feature type="compositionally biased region" description="Basic and acidic residues" evidence="4">
    <location>
        <begin position="854"/>
        <end position="864"/>
    </location>
</feature>
<evidence type="ECO:0000256" key="1">
    <source>
        <dbReference type="ARBA" id="ARBA00008455"/>
    </source>
</evidence>
<dbReference type="Proteomes" id="UP000182142">
    <property type="component" value="Unassembled WGS sequence"/>
</dbReference>
<keyword evidence="8" id="KW-0378">Hydrolase</keyword>
<keyword evidence="3" id="KW-0325">Glycoprotein</keyword>
<feature type="compositionally biased region" description="Basic and acidic residues" evidence="4">
    <location>
        <begin position="903"/>
        <end position="917"/>
    </location>
</feature>
<reference evidence="9 10" key="2">
    <citation type="submission" date="2016-05" db="EMBL/GenBank/DDBJ databases">
        <authorList>
            <person name="Sharaf H."/>
        </authorList>
    </citation>
    <scope>NUCLEOTIDE SEQUENCE [LARGE SCALE GENOMIC DNA]</scope>
    <source>
        <strain evidence="9 10">H</strain>
    </source>
</reference>
<evidence type="ECO:0000256" key="3">
    <source>
        <dbReference type="ARBA" id="ARBA00023180"/>
    </source>
</evidence>
<organism evidence="8 10">
    <name type="scientific">Plasmodium knowlesi (strain H)</name>
    <dbReference type="NCBI Taxonomy" id="5851"/>
    <lineage>
        <taxon>Eukaryota</taxon>
        <taxon>Sar</taxon>
        <taxon>Alveolata</taxon>
        <taxon>Apicomplexa</taxon>
        <taxon>Aconoidasida</taxon>
        <taxon>Haemosporida</taxon>
        <taxon>Plasmodiidae</taxon>
        <taxon>Plasmodium</taxon>
        <taxon>Plasmodium (Plasmodium)</taxon>
    </lineage>
</organism>
<dbReference type="VEuPathDB" id="PlasmoDB:PKNH_0413200"/>
<feature type="compositionally biased region" description="Polar residues" evidence="4">
    <location>
        <begin position="113"/>
        <end position="131"/>
    </location>
</feature>
<dbReference type="EMBL" id="CWHQ02000008">
    <property type="protein sequence ID" value="SBO23604.1"/>
    <property type="molecule type" value="Genomic_DNA"/>
</dbReference>
<evidence type="ECO:0000313" key="9">
    <source>
        <dbReference type="Proteomes" id="UP000182128"/>
    </source>
</evidence>
<evidence type="ECO:0000313" key="10">
    <source>
        <dbReference type="Proteomes" id="UP000182142"/>
    </source>
</evidence>
<feature type="region of interest" description="Disordered" evidence="4">
    <location>
        <begin position="838"/>
        <end position="936"/>
    </location>
</feature>
<evidence type="ECO:0000256" key="2">
    <source>
        <dbReference type="ARBA" id="ARBA00023145"/>
    </source>
</evidence>
<feature type="chain" id="PRO_5033264821" evidence="5">
    <location>
        <begin position="23"/>
        <end position="1115"/>
    </location>
</feature>
<feature type="compositionally biased region" description="Polar residues" evidence="4">
    <location>
        <begin position="74"/>
        <end position="104"/>
    </location>
</feature>
<gene>
    <name evidence="7" type="ORF">PKNA1_C2_0413200</name>
    <name evidence="8" type="ORF">PKNA1_H1_0413200</name>
</gene>
<feature type="compositionally biased region" description="Low complexity" evidence="4">
    <location>
        <begin position="24"/>
        <end position="37"/>
    </location>
</feature>
<dbReference type="GO" id="GO:0006508">
    <property type="term" value="P:proteolysis"/>
    <property type="evidence" value="ECO:0007669"/>
    <property type="project" value="UniProtKB-KW"/>
</dbReference>
<dbReference type="AlphaFoldDB" id="A0A1A7VSU3"/>
<feature type="compositionally biased region" description="Low complexity" evidence="4">
    <location>
        <begin position="44"/>
        <end position="67"/>
    </location>
</feature>
<keyword evidence="2" id="KW-0865">Zymogen</keyword>
<dbReference type="EMBL" id="CWHR02000007">
    <property type="protein sequence ID" value="SBO25164.1"/>
    <property type="molecule type" value="Genomic_DNA"/>
</dbReference>
<dbReference type="Gene3D" id="3.90.70.10">
    <property type="entry name" value="Cysteine proteinases"/>
    <property type="match status" value="1"/>
</dbReference>
<feature type="compositionally biased region" description="Polar residues" evidence="4">
    <location>
        <begin position="841"/>
        <end position="853"/>
    </location>
</feature>
<evidence type="ECO:0000259" key="6">
    <source>
        <dbReference type="SMART" id="SM00645"/>
    </source>
</evidence>
<dbReference type="Proteomes" id="UP000182128">
    <property type="component" value="Unassembled WGS sequence"/>
</dbReference>
<feature type="compositionally biased region" description="Low complexity" evidence="4">
    <location>
        <begin position="918"/>
        <end position="932"/>
    </location>
</feature>
<dbReference type="OrthoDB" id="190265at2759"/>
<feature type="compositionally biased region" description="Low complexity" evidence="4">
    <location>
        <begin position="141"/>
        <end position="156"/>
    </location>
</feature>
<dbReference type="InterPro" id="IPR013128">
    <property type="entry name" value="Peptidase_C1A"/>
</dbReference>
<proteinExistence type="inferred from homology"/>
<feature type="compositionally biased region" description="Polar residues" evidence="4">
    <location>
        <begin position="974"/>
        <end position="1002"/>
    </location>
</feature>
<dbReference type="SMART" id="SM00645">
    <property type="entry name" value="Pept_C1"/>
    <property type="match status" value="1"/>
</dbReference>
<dbReference type="CDD" id="cd02619">
    <property type="entry name" value="Peptidase_C1"/>
    <property type="match status" value="1"/>
</dbReference>
<comment type="similarity">
    <text evidence="1">Belongs to the peptidase C1 family.</text>
</comment>
<feature type="region of interest" description="Disordered" evidence="4">
    <location>
        <begin position="19"/>
        <end position="161"/>
    </location>
</feature>
<feature type="compositionally biased region" description="Low complexity" evidence="4">
    <location>
        <begin position="868"/>
        <end position="902"/>
    </location>
</feature>
<feature type="domain" description="Peptidase C1A papain C-terminal" evidence="6">
    <location>
        <begin position="534"/>
        <end position="790"/>
    </location>
</feature>
<evidence type="ECO:0000256" key="5">
    <source>
        <dbReference type="SAM" id="SignalP"/>
    </source>
</evidence>
<dbReference type="SUPFAM" id="SSF54001">
    <property type="entry name" value="Cysteine proteinases"/>
    <property type="match status" value="1"/>
</dbReference>
<keyword evidence="8" id="KW-0645">Protease</keyword>
<evidence type="ECO:0000313" key="8">
    <source>
        <dbReference type="EMBL" id="SBO25164.1"/>
    </source>
</evidence>
<dbReference type="InterPro" id="IPR038765">
    <property type="entry name" value="Papain-like_cys_pep_sf"/>
</dbReference>
<keyword evidence="5" id="KW-0732">Signal</keyword>
<dbReference type="GO" id="GO:0008234">
    <property type="term" value="F:cysteine-type peptidase activity"/>
    <property type="evidence" value="ECO:0007669"/>
    <property type="project" value="InterPro"/>
</dbReference>
<accession>A0A1A7VSU3</accession>
<feature type="region of interest" description="Disordered" evidence="4">
    <location>
        <begin position="949"/>
        <end position="1023"/>
    </location>
</feature>
<evidence type="ECO:0000313" key="7">
    <source>
        <dbReference type="EMBL" id="SBO23604.1"/>
    </source>
</evidence>
<reference evidence="8" key="1">
    <citation type="submission" date="2016-05" db="EMBL/GenBank/DDBJ databases">
        <authorList>
            <person name="Lavstsen T."/>
            <person name="Jespersen J.S."/>
        </authorList>
    </citation>
    <scope>NUCLEOTIDE SEQUENCE [LARGE SCALE GENOMIC DNA]</scope>
</reference>
<sequence>MKLRICALLLIGLAFASGGARCAPGESDSSSESHSAGQSGGSSAGPSQGDSTSSSQNAAASPSQGGPASPPTDNPESSVGDNPASLSQGTGNGEVSSADSTSGTPGAEGDNAATVQSPEVTNTEVSPQPEANSPDTPPVSQPSSVPTSSSGDSPVPATSSASFTNPIQVKASLLKNYKGVKVTGPCGSYFQVYLVPYLYMNVNSSNSEIEMEPLFMKVDNKIKFEKEKHLLHNICANNKTFKLVLYVYEGVLTIKWKVYPAEGGEGSDKKVDIRKYKMKDIGQPITSIQVMMVTERDGTIYVESKNFSIMNDIPEKCDAIANQCFMSGVLDIQKCYHCTLLLQEKEKAEECFKFVSTEVKNRFEEIQTKGEDEKNPNEAELEETIDNIFTKIYGGEENLHKEVNQLAILDYSLKYELLKYCLLMKEVDASGTLDNQELPNPEDVFAHITTLLQNNNELNVFSLKNKMKNPALCLKEVDQWIGSKTGLTLPALEHSTVQNNEETFDESEDDISGSTTTEGADLYPLHFSDKLFCNYDYCDRTKDTSSCLSKMEVHDQGNCATSWLFASKLHLETIKCMKGYKHIPSSALYVANCSNKETHNKDKCHTPSNPLEFLHTLEETKFLPAESDLPYCYKKVGNDICPEPKSHWQNLWTNIKLVDAQYQPNSISTKGYTEYQSKYFKGNMDAFIKLVKSEIMNKGSVIAYVKATGALSFDLNGKKVQNLCGEEGTPDLAVNIIGYGNYINEEGIKKSYWLLQNSWGYYWGNEGTFKVDMHGPDDCEHNFIHTAAVFNLDIPVVIPAPNGDPEINSYYLKNSPDFYKNLYYNALDGECGSTPCHSVEGQDTTVEQTTGQEASREDTEEKATEQVGASGAGVATVATTGTGAAPGTGAKAGAEAGAGAETEATKATELQEPKLQQEQEQQTQSPQQPPQQGLTNENAQQADGEVVQGAPGQAVATHPVPSGEGNGTGGETVPGNTNSVQSTPQNSGSSAEIGQTNASTNGAEPPVSDPVETPSPVELSKLTGTTGINVDGVTRVLHFLKNVKNGKVTSSFVTYDNESAIGDKSCSRVQSSDLDKLDDCVKFCEENWDACKGSVSPGYCLTKKRGNNECFFCFV</sequence>
<dbReference type="PANTHER" id="PTHR12411">
    <property type="entry name" value="CYSTEINE PROTEASE FAMILY C1-RELATED"/>
    <property type="match status" value="1"/>
</dbReference>
<protein>
    <submittedName>
        <fullName evidence="8">Cysteine protease, putative</fullName>
    </submittedName>
</protein>
<dbReference type="Pfam" id="PF00112">
    <property type="entry name" value="Peptidase_C1"/>
    <property type="match status" value="1"/>
</dbReference>
<feature type="signal peptide" evidence="5">
    <location>
        <begin position="1"/>
        <end position="22"/>
    </location>
</feature>
<dbReference type="InterPro" id="IPR000668">
    <property type="entry name" value="Peptidase_C1A_C"/>
</dbReference>